<dbReference type="Proteomes" id="UP000054270">
    <property type="component" value="Unassembled WGS sequence"/>
</dbReference>
<dbReference type="AlphaFoldDB" id="A0A0D2LZZ6"/>
<feature type="region of interest" description="Disordered" evidence="1">
    <location>
        <begin position="36"/>
        <end position="67"/>
    </location>
</feature>
<evidence type="ECO:0000256" key="1">
    <source>
        <dbReference type="SAM" id="MobiDB-lite"/>
    </source>
</evidence>
<dbReference type="EMBL" id="KN817620">
    <property type="protein sequence ID" value="KJA16518.1"/>
    <property type="molecule type" value="Genomic_DNA"/>
</dbReference>
<organism evidence="2 3">
    <name type="scientific">Hypholoma sublateritium (strain FD-334 SS-4)</name>
    <dbReference type="NCBI Taxonomy" id="945553"/>
    <lineage>
        <taxon>Eukaryota</taxon>
        <taxon>Fungi</taxon>
        <taxon>Dikarya</taxon>
        <taxon>Basidiomycota</taxon>
        <taxon>Agaricomycotina</taxon>
        <taxon>Agaricomycetes</taxon>
        <taxon>Agaricomycetidae</taxon>
        <taxon>Agaricales</taxon>
        <taxon>Agaricineae</taxon>
        <taxon>Strophariaceae</taxon>
        <taxon>Hypholoma</taxon>
    </lineage>
</organism>
<sequence>MGPPTALKDGMQTAHMSGFSRSSHKHLSLSILVMRNSRESKGKARAATPSSPPQAGPSIPPISEAPTVSLRSPNYRFLVESSSKSELYDVDGGHELKIAVTTFRTLFQGNKASTTTDKTTATNTQRIITETIATPADLIERMLAAAQKAAVQAAADAIRSATGAVGALIDHPAAANAHADTSRQTTPNINDVTMSGGAGSDIFAMLISRPTTPTPPMSIMDDAGAQRLRRSVDADTIFRTSMAEISARIAAPAAAGADATANDVDIDMRAPSTTPRALRTATNFASGRVNPGITFNALNRTGIGAAHNAPHLAVNVAVAGMPIGSNITGAPANFSTAGGAAGPSAAGGGISSNDPPPPYSGPTNFVPVAQPSRLRLASAHARHRGGRIAAAAASARASQAGSSRNPISVDD</sequence>
<evidence type="ECO:0000313" key="3">
    <source>
        <dbReference type="Proteomes" id="UP000054270"/>
    </source>
</evidence>
<evidence type="ECO:0000313" key="2">
    <source>
        <dbReference type="EMBL" id="KJA16518.1"/>
    </source>
</evidence>
<reference evidence="3" key="1">
    <citation type="submission" date="2014-04" db="EMBL/GenBank/DDBJ databases">
        <title>Evolutionary Origins and Diversification of the Mycorrhizal Mutualists.</title>
        <authorList>
            <consortium name="DOE Joint Genome Institute"/>
            <consortium name="Mycorrhizal Genomics Consortium"/>
            <person name="Kohler A."/>
            <person name="Kuo A."/>
            <person name="Nagy L.G."/>
            <person name="Floudas D."/>
            <person name="Copeland A."/>
            <person name="Barry K.W."/>
            <person name="Cichocki N."/>
            <person name="Veneault-Fourrey C."/>
            <person name="LaButti K."/>
            <person name="Lindquist E.A."/>
            <person name="Lipzen A."/>
            <person name="Lundell T."/>
            <person name="Morin E."/>
            <person name="Murat C."/>
            <person name="Riley R."/>
            <person name="Ohm R."/>
            <person name="Sun H."/>
            <person name="Tunlid A."/>
            <person name="Henrissat B."/>
            <person name="Grigoriev I.V."/>
            <person name="Hibbett D.S."/>
            <person name="Martin F."/>
        </authorList>
    </citation>
    <scope>NUCLEOTIDE SEQUENCE [LARGE SCALE GENOMIC DNA]</scope>
    <source>
        <strain evidence="3">FD-334 SS-4</strain>
    </source>
</reference>
<keyword evidence="3" id="KW-1185">Reference proteome</keyword>
<feature type="compositionally biased region" description="Gly residues" evidence="1">
    <location>
        <begin position="339"/>
        <end position="350"/>
    </location>
</feature>
<feature type="region of interest" description="Disordered" evidence="1">
    <location>
        <begin position="338"/>
        <end position="411"/>
    </location>
</feature>
<feature type="region of interest" description="Disordered" evidence="1">
    <location>
        <begin position="1"/>
        <end position="22"/>
    </location>
</feature>
<feature type="compositionally biased region" description="Pro residues" evidence="1">
    <location>
        <begin position="50"/>
        <end position="60"/>
    </location>
</feature>
<proteinExistence type="predicted"/>
<accession>A0A0D2LZZ6</accession>
<gene>
    <name evidence="2" type="ORF">HYPSUDRAFT_58202</name>
</gene>
<protein>
    <submittedName>
        <fullName evidence="2">Uncharacterized protein</fullName>
    </submittedName>
</protein>
<feature type="compositionally biased region" description="Low complexity" evidence="1">
    <location>
        <begin position="387"/>
        <end position="404"/>
    </location>
</feature>
<name>A0A0D2LZZ6_HYPSF</name>